<evidence type="ECO:0000313" key="1">
    <source>
        <dbReference type="EMBL" id="TQJ12770.1"/>
    </source>
</evidence>
<comment type="caution">
    <text evidence="1">The sequence shown here is derived from an EMBL/GenBank/DDBJ whole genome shotgun (WGS) entry which is preliminary data.</text>
</comment>
<evidence type="ECO:0008006" key="3">
    <source>
        <dbReference type="Google" id="ProtNLM"/>
    </source>
</evidence>
<dbReference type="EMBL" id="VFMO01000001">
    <property type="protein sequence ID" value="TQJ12770.1"/>
    <property type="molecule type" value="Genomic_DNA"/>
</dbReference>
<proteinExistence type="predicted"/>
<name>A0A542EBS2_9MICO</name>
<accession>A0A542EBS2</accession>
<reference evidence="1 2" key="1">
    <citation type="submission" date="2019-06" db="EMBL/GenBank/DDBJ databases">
        <title>Sequencing the genomes of 1000 actinobacteria strains.</title>
        <authorList>
            <person name="Klenk H.-P."/>
        </authorList>
    </citation>
    <scope>NUCLEOTIDE SEQUENCE [LARGE SCALE GENOMIC DNA]</scope>
    <source>
        <strain evidence="1 2">DSM 19828</strain>
    </source>
</reference>
<dbReference type="AlphaFoldDB" id="A0A542EBS2"/>
<organism evidence="1 2">
    <name type="scientific">Yimella lutea</name>
    <dbReference type="NCBI Taxonomy" id="587872"/>
    <lineage>
        <taxon>Bacteria</taxon>
        <taxon>Bacillati</taxon>
        <taxon>Actinomycetota</taxon>
        <taxon>Actinomycetes</taxon>
        <taxon>Micrococcales</taxon>
        <taxon>Dermacoccaceae</taxon>
        <taxon>Yimella</taxon>
    </lineage>
</organism>
<evidence type="ECO:0000313" key="2">
    <source>
        <dbReference type="Proteomes" id="UP000320806"/>
    </source>
</evidence>
<keyword evidence="2" id="KW-1185">Reference proteome</keyword>
<dbReference type="RefSeq" id="WP_141927092.1">
    <property type="nucleotide sequence ID" value="NZ_BAABCI010000004.1"/>
</dbReference>
<protein>
    <recommendedName>
        <fullName evidence="3">HEAT repeat protein</fullName>
    </recommendedName>
</protein>
<sequence length="499" mass="53958">MSWGKIRGAPRRLPADEHDLFDSSIDVAARTAWLLRVSRMASPWGARTADSFVHRLAEVGYPIKHGSQVSQWESGRFTAPLALVAAYERALSLAPAELLGAVASMQQTYRVTVAEPIPDDRDQLFTQISMLDDAIAEGTATGHDWLTLVILITDPRITPPPRGTARLMAHGLTTEMLRAGHFDYSSRWAALSILLGDSLYQELAEQEIVAVAQQPGAPLARNAWDALSQSTRKGVAATLIEQFVSGDDERVLGVSFGLATMIGRRQLGGQDVEALQDRLRVMAREGSPQDRDIAYSLAGRLGGRTMAAVGHPPPAQWSQRGFVERPPHYDDYLAAVREASGLDDDPIIDRLLQEALSNLWLEKRQLAQELIGASPYRDAVARTAIHVATTSAVGQARRSASNLLRQITPDDQSLLRRLLFATDPKVVSDGLIAIGRGGALDRAALAPFLDDPTPREDALMAAGMLGHTGVAATDEEQVAADWWARGGGRRTTPGTPVGG</sequence>
<dbReference type="Proteomes" id="UP000320806">
    <property type="component" value="Unassembled WGS sequence"/>
</dbReference>
<dbReference type="OrthoDB" id="5142649at2"/>
<gene>
    <name evidence="1" type="ORF">FB459_0135</name>
</gene>